<proteinExistence type="predicted"/>
<evidence type="ECO:0000259" key="1">
    <source>
        <dbReference type="Pfam" id="PF12867"/>
    </source>
</evidence>
<evidence type="ECO:0000313" key="2">
    <source>
        <dbReference type="EMBL" id="NIH54982.1"/>
    </source>
</evidence>
<dbReference type="InterPro" id="IPR034660">
    <property type="entry name" value="DinB/YfiT-like"/>
</dbReference>
<dbReference type="AlphaFoldDB" id="A0A7X5TVF4"/>
<accession>A0A7X5TVF4</accession>
<comment type="caution">
    <text evidence="2">The sequence shown here is derived from an EMBL/GenBank/DDBJ whole genome shotgun (WGS) entry which is preliminary data.</text>
</comment>
<dbReference type="InterPro" id="IPR024775">
    <property type="entry name" value="DinB-like"/>
</dbReference>
<organism evidence="2 3">
    <name type="scientific">Lysinibacter cavernae</name>
    <dbReference type="NCBI Taxonomy" id="1640652"/>
    <lineage>
        <taxon>Bacteria</taxon>
        <taxon>Bacillati</taxon>
        <taxon>Actinomycetota</taxon>
        <taxon>Actinomycetes</taxon>
        <taxon>Micrococcales</taxon>
        <taxon>Microbacteriaceae</taxon>
        <taxon>Lysinibacter</taxon>
    </lineage>
</organism>
<dbReference type="Pfam" id="PF12867">
    <property type="entry name" value="DinB_2"/>
    <property type="match status" value="1"/>
</dbReference>
<reference evidence="2 3" key="1">
    <citation type="submission" date="2020-02" db="EMBL/GenBank/DDBJ databases">
        <title>Sequencing the genomes of 1000 actinobacteria strains.</title>
        <authorList>
            <person name="Klenk H.-P."/>
        </authorList>
    </citation>
    <scope>NUCLEOTIDE SEQUENCE [LARGE SCALE GENOMIC DNA]</scope>
    <source>
        <strain evidence="2 3">DSM 27960</strain>
    </source>
</reference>
<dbReference type="SUPFAM" id="SSF109854">
    <property type="entry name" value="DinB/YfiT-like putative metalloenzymes"/>
    <property type="match status" value="1"/>
</dbReference>
<gene>
    <name evidence="2" type="ORF">FHX76_002897</name>
</gene>
<protein>
    <recommendedName>
        <fullName evidence="1">DinB-like domain-containing protein</fullName>
    </recommendedName>
</protein>
<evidence type="ECO:0000313" key="3">
    <source>
        <dbReference type="Proteomes" id="UP000541033"/>
    </source>
</evidence>
<dbReference type="RefSeq" id="WP_167151823.1">
    <property type="nucleotide sequence ID" value="NZ_JAAMOX010000003.1"/>
</dbReference>
<keyword evidence="3" id="KW-1185">Reference proteome</keyword>
<name>A0A7X5TVF4_9MICO</name>
<dbReference type="Gene3D" id="1.20.120.450">
    <property type="entry name" value="dinb family like domain"/>
    <property type="match status" value="1"/>
</dbReference>
<sequence>MGIEPDNKDWTWVITEPCGECGLDAASLAYEDIPASILDTITPWDAVLASPAVRDRPNASTWSPLEYAAHVRDVHRIFAQRLALMIAEDEPTFANWNPDETAESERYAEQEPAVVLAELSTAGRAAAEAFAKVPEEDRGRKGFRSNGSVFTVDTLARYYLHDAVHHVHDVAP</sequence>
<dbReference type="Proteomes" id="UP000541033">
    <property type="component" value="Unassembled WGS sequence"/>
</dbReference>
<dbReference type="EMBL" id="JAAMOX010000003">
    <property type="protein sequence ID" value="NIH54982.1"/>
    <property type="molecule type" value="Genomic_DNA"/>
</dbReference>
<feature type="domain" description="DinB-like" evidence="1">
    <location>
        <begin position="54"/>
        <end position="168"/>
    </location>
</feature>